<protein>
    <submittedName>
        <fullName evidence="2">Uncharacterized protein</fullName>
    </submittedName>
</protein>
<organism evidence="2 3">
    <name type="scientific">Planktothrix serta PCC 8927</name>
    <dbReference type="NCBI Taxonomy" id="671068"/>
    <lineage>
        <taxon>Bacteria</taxon>
        <taxon>Bacillati</taxon>
        <taxon>Cyanobacteriota</taxon>
        <taxon>Cyanophyceae</taxon>
        <taxon>Oscillatoriophycideae</taxon>
        <taxon>Oscillatoriales</taxon>
        <taxon>Microcoleaceae</taxon>
        <taxon>Planktothrix</taxon>
    </lineage>
</organism>
<dbReference type="Proteomes" id="UP000184550">
    <property type="component" value="Unassembled WGS sequence"/>
</dbReference>
<dbReference type="EMBL" id="CZCU02000149">
    <property type="protein sequence ID" value="VXD21748.1"/>
    <property type="molecule type" value="Genomic_DNA"/>
</dbReference>
<keyword evidence="1" id="KW-1133">Transmembrane helix</keyword>
<accession>A0A7Z9BYK5</accession>
<keyword evidence="1" id="KW-0472">Membrane</keyword>
<evidence type="ECO:0000313" key="3">
    <source>
        <dbReference type="Proteomes" id="UP000184550"/>
    </source>
</evidence>
<name>A0A7Z9BYK5_9CYAN</name>
<gene>
    <name evidence="2" type="ORF">PL8927_720176</name>
</gene>
<keyword evidence="1" id="KW-0812">Transmembrane</keyword>
<reference evidence="2" key="1">
    <citation type="submission" date="2019-10" db="EMBL/GenBank/DDBJ databases">
        <authorList>
            <consortium name="Genoscope - CEA"/>
            <person name="William W."/>
        </authorList>
    </citation>
    <scope>NUCLEOTIDE SEQUENCE [LARGE SCALE GENOMIC DNA]</scope>
    <source>
        <strain evidence="2">BBR_PRJEB10992</strain>
    </source>
</reference>
<feature type="transmembrane region" description="Helical" evidence="1">
    <location>
        <begin position="30"/>
        <end position="48"/>
    </location>
</feature>
<comment type="caution">
    <text evidence="2">The sequence shown here is derived from an EMBL/GenBank/DDBJ whole genome shotgun (WGS) entry which is preliminary data.</text>
</comment>
<sequence length="64" mass="7388">MGVAHHQLMGFLMLPQRHEDTKKGLRGFKSAGFMLIFSNLFWQIVLFFKRLSGNPDILLKIALK</sequence>
<keyword evidence="3" id="KW-1185">Reference proteome</keyword>
<dbReference type="AlphaFoldDB" id="A0A7Z9BYK5"/>
<proteinExistence type="predicted"/>
<evidence type="ECO:0000256" key="1">
    <source>
        <dbReference type="SAM" id="Phobius"/>
    </source>
</evidence>
<evidence type="ECO:0000313" key="2">
    <source>
        <dbReference type="EMBL" id="VXD21748.1"/>
    </source>
</evidence>